<sequence>MSTPHHSSASDALPVRPVADSEFAEFCRTFGEALLFPSPEEEVESLRAYVDLDRTLAAFDGDRVVGTAMLLSFEATLPGGVRPVAGVSAVGVLPTHRRRGVLTALMRRQLHDVHERGEEAVATLFASEGGIYGRFGYGLGSMLGTVTVHRGEGVLRADAPRDPALRTRMVTPAEAREEAARVHETARLDRVGEFRRNGWWWNRVLRSPGGQDGFGPAKCVVVENDSGAAGYALYRTRQGFDAFGNADSALEVVEVHAVRPAALVRLWEFLLNRDLVGSVTARLRPADDPLLYLLADRHRARWTPNTGFWGRLVDVPRALSERSYAAPVDVVVEVTDAVCPWNRGLWRLHADGDSAHCERTDRPADLSLDVEVLSSAYLGGEPLTGYAAAGLVRQSRPEAVLALSAALTTPTLPHCSVIF</sequence>
<evidence type="ECO:0000256" key="3">
    <source>
        <dbReference type="ARBA" id="ARBA00023315"/>
    </source>
</evidence>
<reference evidence="5" key="1">
    <citation type="submission" date="2020-10" db="EMBL/GenBank/DDBJ databases">
        <title>De novo genome project of the cellulose decomposer Thermobifida halotolerans type strain.</title>
        <authorList>
            <person name="Nagy I."/>
            <person name="Horvath B."/>
            <person name="Kukolya J."/>
            <person name="Nagy I."/>
            <person name="Orsini M."/>
        </authorList>
    </citation>
    <scope>NUCLEOTIDE SEQUENCE</scope>
    <source>
        <strain evidence="5">DSM 44931</strain>
    </source>
</reference>
<dbReference type="Pfam" id="PF13530">
    <property type="entry name" value="SCP2_2"/>
    <property type="match status" value="1"/>
</dbReference>
<dbReference type="InterPro" id="IPR051554">
    <property type="entry name" value="Acetyltransferase_Eis"/>
</dbReference>
<dbReference type="InterPro" id="IPR000182">
    <property type="entry name" value="GNAT_dom"/>
</dbReference>
<proteinExistence type="inferred from homology"/>
<dbReference type="AlphaFoldDB" id="A0A399G4A0"/>
<dbReference type="EMBL" id="CP063196">
    <property type="protein sequence ID" value="UOE17915.1"/>
    <property type="molecule type" value="Genomic_DNA"/>
</dbReference>
<dbReference type="InterPro" id="IPR041380">
    <property type="entry name" value="Acetyltransf_17"/>
</dbReference>
<name>A0A399G4A0_9ACTN</name>
<comment type="similarity">
    <text evidence="1 4">Belongs to the acetyltransferase Eis family.</text>
</comment>
<dbReference type="Gene3D" id="3.30.1050.10">
    <property type="entry name" value="SCP2 sterol-binding domain"/>
    <property type="match status" value="1"/>
</dbReference>
<dbReference type="SUPFAM" id="SSF55729">
    <property type="entry name" value="Acyl-CoA N-acyltransferases (Nat)"/>
    <property type="match status" value="1"/>
</dbReference>
<evidence type="ECO:0000313" key="5">
    <source>
        <dbReference type="EMBL" id="UOE17915.1"/>
    </source>
</evidence>
<keyword evidence="2 4" id="KW-0808">Transferase</keyword>
<keyword evidence="3 4" id="KW-0012">Acyltransferase</keyword>
<dbReference type="PROSITE" id="PS51186">
    <property type="entry name" value="GNAT"/>
    <property type="match status" value="1"/>
</dbReference>
<dbReference type="GO" id="GO:0034069">
    <property type="term" value="F:aminoglycoside N-acetyltransferase activity"/>
    <property type="evidence" value="ECO:0007669"/>
    <property type="project" value="TreeGrafter"/>
</dbReference>
<feature type="binding site" evidence="4">
    <location>
        <begin position="90"/>
        <end position="92"/>
    </location>
    <ligand>
        <name>acetyl-CoA</name>
        <dbReference type="ChEBI" id="CHEBI:57288"/>
    </ligand>
</feature>
<dbReference type="SUPFAM" id="SSF55718">
    <property type="entry name" value="SCP-like"/>
    <property type="match status" value="1"/>
</dbReference>
<dbReference type="NCBIfam" id="NF002367">
    <property type="entry name" value="PRK01346.1-4"/>
    <property type="match status" value="1"/>
</dbReference>
<feature type="active site" description="Proton acceptor; via carboxylate" evidence="4">
    <location>
        <position position="419"/>
    </location>
</feature>
<dbReference type="CDD" id="cd04301">
    <property type="entry name" value="NAT_SF"/>
    <property type="match status" value="1"/>
</dbReference>
<keyword evidence="6" id="KW-1185">Reference proteome</keyword>
<dbReference type="Proteomes" id="UP000265719">
    <property type="component" value="Chromosome"/>
</dbReference>
<dbReference type="Pfam" id="PF17668">
    <property type="entry name" value="Acetyltransf_17"/>
    <property type="match status" value="1"/>
</dbReference>
<dbReference type="InterPro" id="IPR022902">
    <property type="entry name" value="NAcTrfase_Eis"/>
</dbReference>
<feature type="binding site" evidence="4">
    <location>
        <begin position="127"/>
        <end position="128"/>
    </location>
    <ligand>
        <name>acetyl-CoA</name>
        <dbReference type="ChEBI" id="CHEBI:57288"/>
    </ligand>
</feature>
<comment type="subunit">
    <text evidence="4">Homohexamer; trimer of dimers.</text>
</comment>
<accession>A0A399G4A0</accession>
<dbReference type="Pfam" id="PF13527">
    <property type="entry name" value="Acetyltransf_9"/>
    <property type="match status" value="1"/>
</dbReference>
<dbReference type="GO" id="GO:0030649">
    <property type="term" value="P:aminoglycoside antibiotic catabolic process"/>
    <property type="evidence" value="ECO:0007669"/>
    <property type="project" value="TreeGrafter"/>
</dbReference>
<evidence type="ECO:0000256" key="1">
    <source>
        <dbReference type="ARBA" id="ARBA00009213"/>
    </source>
</evidence>
<gene>
    <name evidence="5" type="ORF">NI17_013670</name>
</gene>
<evidence type="ECO:0000256" key="2">
    <source>
        <dbReference type="ARBA" id="ARBA00022679"/>
    </source>
</evidence>
<dbReference type="PANTHER" id="PTHR37817:SF1">
    <property type="entry name" value="N-ACETYLTRANSFERASE EIS"/>
    <property type="match status" value="1"/>
</dbReference>
<dbReference type="PANTHER" id="PTHR37817">
    <property type="entry name" value="N-ACETYLTRANSFERASE EIS"/>
    <property type="match status" value="1"/>
</dbReference>
<evidence type="ECO:0000256" key="4">
    <source>
        <dbReference type="HAMAP-Rule" id="MF_01812"/>
    </source>
</evidence>
<dbReference type="InterPro" id="IPR016181">
    <property type="entry name" value="Acyl_CoA_acyltransferase"/>
</dbReference>
<dbReference type="HAMAP" id="MF_01812">
    <property type="entry name" value="Eis"/>
    <property type="match status" value="1"/>
</dbReference>
<organism evidence="5 6">
    <name type="scientific">Thermobifida halotolerans</name>
    <dbReference type="NCBI Taxonomy" id="483545"/>
    <lineage>
        <taxon>Bacteria</taxon>
        <taxon>Bacillati</taxon>
        <taxon>Actinomycetota</taxon>
        <taxon>Actinomycetes</taxon>
        <taxon>Streptosporangiales</taxon>
        <taxon>Nocardiopsidaceae</taxon>
        <taxon>Thermobifida</taxon>
    </lineage>
</organism>
<dbReference type="RefSeq" id="WP_068688794.1">
    <property type="nucleotide sequence ID" value="NZ_CP063196.1"/>
</dbReference>
<dbReference type="InterPro" id="IPR036527">
    <property type="entry name" value="SCP2_sterol-bd_dom_sf"/>
</dbReference>
<dbReference type="KEGG" id="thao:NI17_013670"/>
<evidence type="ECO:0000313" key="6">
    <source>
        <dbReference type="Proteomes" id="UP000265719"/>
    </source>
</evidence>
<protein>
    <submittedName>
        <fullName evidence="5">GNAT family N-acetyltransferase</fullName>
    </submittedName>
</protein>
<feature type="binding site" evidence="4">
    <location>
        <begin position="98"/>
        <end position="103"/>
    </location>
    <ligand>
        <name>acetyl-CoA</name>
        <dbReference type="ChEBI" id="CHEBI:57288"/>
    </ligand>
</feature>
<dbReference type="Gene3D" id="3.40.630.30">
    <property type="match status" value="2"/>
</dbReference>
<feature type="active site" description="Proton donor" evidence="4">
    <location>
        <position position="132"/>
    </location>
</feature>
<dbReference type="OrthoDB" id="8399956at2"/>
<dbReference type="InterPro" id="IPR025559">
    <property type="entry name" value="Eis_dom"/>
</dbReference>